<dbReference type="Proteomes" id="UP000185911">
    <property type="component" value="Unassembled WGS sequence"/>
</dbReference>
<reference evidence="1 2" key="1">
    <citation type="submission" date="2017-01" db="EMBL/GenBank/DDBJ databases">
        <title>Genome sequence of Rhodoferax antarcticus ANT.BR, a psychrophilic purple nonsulfur bacterium from an Antarctic microbial mat.</title>
        <authorList>
            <person name="Baker J."/>
            <person name="Riester C."/>
            <person name="Skinner B."/>
            <person name="Newell A."/>
            <person name="Swingley W."/>
            <person name="Madigan M."/>
            <person name="Jung D."/>
            <person name="Asao M."/>
            <person name="Chen M."/>
            <person name="Loughlin P."/>
            <person name="Pan H."/>
            <person name="Lin S."/>
            <person name="Li N."/>
            <person name="Shaw J."/>
            <person name="Prado M."/>
            <person name="Sherman C."/>
            <person name="Li X."/>
            <person name="Tang J."/>
            <person name="Blankenship R."/>
            <person name="Zhao T."/>
            <person name="Touchman J."/>
            <person name="Sattley M."/>
        </authorList>
    </citation>
    <scope>NUCLEOTIDE SEQUENCE [LARGE SCALE GENOMIC DNA]</scope>
    <source>
        <strain evidence="1 2">ANT.BR</strain>
    </source>
</reference>
<comment type="caution">
    <text evidence="1">The sequence shown here is derived from an EMBL/GenBank/DDBJ whole genome shotgun (WGS) entry which is preliminary data.</text>
</comment>
<keyword evidence="2" id="KW-1185">Reference proteome</keyword>
<gene>
    <name evidence="1" type="ORF">BLL52_0937</name>
</gene>
<sequence length="40" mass="4474">MWRMWRVAVCQGATAQVRDALRSSANCIRAGSEKNDAHVQ</sequence>
<evidence type="ECO:0000313" key="1">
    <source>
        <dbReference type="EMBL" id="OLP07840.1"/>
    </source>
</evidence>
<protein>
    <submittedName>
        <fullName evidence="1">Uncharacterized protein</fullName>
    </submittedName>
</protein>
<dbReference type="EMBL" id="MSYM01000007">
    <property type="protein sequence ID" value="OLP07840.1"/>
    <property type="molecule type" value="Genomic_DNA"/>
</dbReference>
<dbReference type="AlphaFoldDB" id="A0A1Q8YIX2"/>
<evidence type="ECO:0000313" key="2">
    <source>
        <dbReference type="Proteomes" id="UP000185911"/>
    </source>
</evidence>
<organism evidence="1 2">
    <name type="scientific">Rhodoferax antarcticus ANT.BR</name>
    <dbReference type="NCBI Taxonomy" id="1111071"/>
    <lineage>
        <taxon>Bacteria</taxon>
        <taxon>Pseudomonadati</taxon>
        <taxon>Pseudomonadota</taxon>
        <taxon>Betaproteobacteria</taxon>
        <taxon>Burkholderiales</taxon>
        <taxon>Comamonadaceae</taxon>
        <taxon>Rhodoferax</taxon>
    </lineage>
</organism>
<name>A0A1Q8YIX2_9BURK</name>
<proteinExistence type="predicted"/>
<accession>A0A1Q8YIX2</accession>